<dbReference type="OrthoDB" id="88903at2"/>
<evidence type="ECO:0000256" key="1">
    <source>
        <dbReference type="SAM" id="Phobius"/>
    </source>
</evidence>
<keyword evidence="1" id="KW-0472">Membrane</keyword>
<dbReference type="SUPFAM" id="SSF52540">
    <property type="entry name" value="P-loop containing nucleoside triphosphate hydrolases"/>
    <property type="match status" value="3"/>
</dbReference>
<evidence type="ECO:0000313" key="3">
    <source>
        <dbReference type="EMBL" id="KJK46525.1"/>
    </source>
</evidence>
<gene>
    <name evidence="3" type="ORF">UK23_23290</name>
</gene>
<proteinExistence type="predicted"/>
<comment type="caution">
    <text evidence="3">The sequence shown here is derived from an EMBL/GenBank/DDBJ whole genome shotgun (WGS) entry which is preliminary data.</text>
</comment>
<protein>
    <recommendedName>
        <fullName evidence="2">KAP NTPase domain-containing protein</fullName>
    </recommendedName>
</protein>
<feature type="transmembrane region" description="Helical" evidence="1">
    <location>
        <begin position="126"/>
        <end position="147"/>
    </location>
</feature>
<feature type="domain" description="KAP NTPase" evidence="2">
    <location>
        <begin position="16"/>
        <end position="328"/>
    </location>
</feature>
<name>A0A0F0GTC6_LENAE</name>
<reference evidence="3 4" key="1">
    <citation type="submission" date="2015-02" db="EMBL/GenBank/DDBJ databases">
        <authorList>
            <person name="Ju K.-S."/>
            <person name="Doroghazi J.R."/>
            <person name="Metcalf W."/>
        </authorList>
    </citation>
    <scope>NUCLEOTIDE SEQUENCE [LARGE SCALE GENOMIC DNA]</scope>
    <source>
        <strain evidence="3 4">NRRL B-16140</strain>
    </source>
</reference>
<dbReference type="PANTHER" id="PTHR22674:SF6">
    <property type="entry name" value="NTPASE KAP FAMILY P-LOOP DOMAIN-CONTAINING PROTEIN 1"/>
    <property type="match status" value="1"/>
</dbReference>
<keyword evidence="1" id="KW-1133">Transmembrane helix</keyword>
<dbReference type="InterPro" id="IPR011646">
    <property type="entry name" value="KAP_P-loop"/>
</dbReference>
<dbReference type="InterPro" id="IPR052754">
    <property type="entry name" value="NTPase_KAP_P-loop"/>
</dbReference>
<dbReference type="InterPro" id="IPR009000">
    <property type="entry name" value="Transl_B-barrel_sf"/>
</dbReference>
<dbReference type="SUPFAM" id="SSF50447">
    <property type="entry name" value="Translation proteins"/>
    <property type="match status" value="1"/>
</dbReference>
<dbReference type="RefSeq" id="WP_045313729.1">
    <property type="nucleotide sequence ID" value="NZ_JYJG01000162.1"/>
</dbReference>
<organism evidence="3 4">
    <name type="scientific">Lentzea aerocolonigenes</name>
    <name type="common">Lechevalieria aerocolonigenes</name>
    <name type="synonym">Saccharothrix aerocolonigenes</name>
    <dbReference type="NCBI Taxonomy" id="68170"/>
    <lineage>
        <taxon>Bacteria</taxon>
        <taxon>Bacillati</taxon>
        <taxon>Actinomycetota</taxon>
        <taxon>Actinomycetes</taxon>
        <taxon>Pseudonocardiales</taxon>
        <taxon>Pseudonocardiaceae</taxon>
        <taxon>Lentzea</taxon>
    </lineage>
</organism>
<dbReference type="Pfam" id="PF07693">
    <property type="entry name" value="KAP_NTPase"/>
    <property type="match status" value="1"/>
</dbReference>
<sequence>MPVPDQPTADDKLGFDQFAVPLATRISATNRAGTPWTIGVYGEWGSGKTSFLMMVDQALRARGIKPIWFNAWKYVREENLWSALIERIITESKLSVPWYRRPWARLRIWWKSIDFRAGAWEVCRKTFVLLFRVALLAVLILMAISLVPVPSNPVANSLAANPIFSSPVVRVLVALFAGLGAKPDALLKLFDIKLGADLSKFRRSQAHREQSALLDDFNREFRGVLDVVHASKPLVVIIDDLDRCLPEQTLQIVETVKLVLDEPGCVFLLAVDREIIEHAIAVKYKDLHAGGRELGETYFEKVVQLPYSLPPAAETRVEDFIRSLSDDVDVHDCVPVLRGSPPYNPRRIKRSVQAFSLLKEFADGVVPPVLAKLVVIQAQYRQVYRAVVDDHTLLARLEEAYRTPAVLERDEPDLVLVEQVKRFSELYPALRSLLSLKISERDTFVGVDMERYVSFVKAVSTVDSTATVAAASRTDLLLSYAAEDTRWGEWVASQLTGLGAGVSVADPDIGGFEAHSRMILLVSPAALTDERTQRSLAAAIAARLVVVFVMVQRTELPASLADQPMTSLLDLDQATARARLARRLDLPLTEVKTAGAFPGTGSAIDNVPVARLVEVPRPALQRQIEKCFATAAVGRPTICALVGISGGGKTTLARTYAEAHTSAYEVIWILRADTLDEDVARLARALQVAPEQAIQSLTARGRWLLVFDGAGSPHTLLDRLPGVGGGDVLITSTDPDWAEYGTVIEVPAMFGDDSLSLLGPGDLDVLRDIARKLGHLPLALSLAGAYMRQTGASAVAYRTLLEERGTSLHPELRNVLGPVDSFDRVTSDLLKVLAMTAFPLDREVVLGILDVDAHSFDNAVRALHRVSLLSSAGRWLAVHLVVRALVRDLIHDSFGPDLIDRTLTALRMNPPDGGDGVLPLVEFTTNVKLVVRVAERHDVALRLCADLLVETGRRWLERGSDERDLAEYALRLQPDHSGAISLLAAVQQRQPAETVLISLGADVDGDQTVAKVFCVLQEGRSEMAAPGVVHRYAVYSRRFAHVDCAQHEERLRYLVSGAWRPDCALMIVGADDGVTDQGEEQLLVAAKVGVRAVVFAVVGPGQDDLLLADLEELAAELAFEHSAVVRLTSLDDVRGLVPVLDHDVPAVRDRPFLMPVARTDVAAGEPPEFTGRIVRGQVSVDDVVELRGQGAGATTVGVSAIKLADELVTTAFAGDLVRVVLPAPNWHEFKPVQVVAAPGTTRMCQEIQAFLMLPLPPADTQLVLRGVRVDAKLVDLGSADVPEGAALVALSLNVPVVLEVGDRFGTDRGSGVVTRLVK</sequence>
<evidence type="ECO:0000259" key="2">
    <source>
        <dbReference type="Pfam" id="PF07693"/>
    </source>
</evidence>
<accession>A0A0F0GTC6</accession>
<keyword evidence="4" id="KW-1185">Reference proteome</keyword>
<dbReference type="EMBL" id="JYJG01000162">
    <property type="protein sequence ID" value="KJK46525.1"/>
    <property type="molecule type" value="Genomic_DNA"/>
</dbReference>
<dbReference type="PANTHER" id="PTHR22674">
    <property type="entry name" value="NTPASE, KAP FAMILY P-LOOP DOMAIN-CONTAINING 1"/>
    <property type="match status" value="1"/>
</dbReference>
<keyword evidence="1" id="KW-0812">Transmembrane</keyword>
<dbReference type="InterPro" id="IPR027417">
    <property type="entry name" value="P-loop_NTPase"/>
</dbReference>
<dbReference type="Gene3D" id="2.40.30.10">
    <property type="entry name" value="Translation factors"/>
    <property type="match status" value="1"/>
</dbReference>
<dbReference type="PATRIC" id="fig|68170.10.peg.5903"/>
<evidence type="ECO:0000313" key="4">
    <source>
        <dbReference type="Proteomes" id="UP000033393"/>
    </source>
</evidence>
<dbReference type="Proteomes" id="UP000033393">
    <property type="component" value="Unassembled WGS sequence"/>
</dbReference>
<dbReference type="Gene3D" id="3.40.50.300">
    <property type="entry name" value="P-loop containing nucleotide triphosphate hydrolases"/>
    <property type="match status" value="3"/>
</dbReference>